<keyword evidence="3" id="KW-1185">Reference proteome</keyword>
<dbReference type="OrthoDB" id="2922289at2759"/>
<feature type="region of interest" description="Disordered" evidence="1">
    <location>
        <begin position="168"/>
        <end position="216"/>
    </location>
</feature>
<proteinExistence type="predicted"/>
<reference evidence="2 3" key="1">
    <citation type="submission" date="2016-03" db="EMBL/GenBank/DDBJ databases">
        <title>Comparative genomics of the ectomycorrhizal sister species Rhizopogon vinicolor and Rhizopogon vesiculosus (Basidiomycota: Boletales) reveals a divergence of the mating type B locus.</title>
        <authorList>
            <person name="Mujic A.B."/>
            <person name="Kuo A."/>
            <person name="Tritt A."/>
            <person name="Lipzen A."/>
            <person name="Chen C."/>
            <person name="Johnson J."/>
            <person name="Sharma A."/>
            <person name="Barry K."/>
            <person name="Grigoriev I.V."/>
            <person name="Spatafora J.W."/>
        </authorList>
    </citation>
    <scope>NUCLEOTIDE SEQUENCE [LARGE SCALE GENOMIC DNA]</scope>
    <source>
        <strain evidence="2 3">AM-OR11-056</strain>
    </source>
</reference>
<dbReference type="Proteomes" id="UP000183567">
    <property type="component" value="Unassembled WGS sequence"/>
</dbReference>
<dbReference type="Pfam" id="PF07927">
    <property type="entry name" value="HicA_toxin"/>
    <property type="match status" value="1"/>
</dbReference>
<evidence type="ECO:0008006" key="4">
    <source>
        <dbReference type="Google" id="ProtNLM"/>
    </source>
</evidence>
<name>A0A1J8PKK0_9AGAM</name>
<dbReference type="PANTHER" id="PTHR40788:SF1">
    <property type="entry name" value="IPA PROTEIN"/>
    <property type="match status" value="1"/>
</dbReference>
<dbReference type="EMBL" id="LVVM01005826">
    <property type="protein sequence ID" value="OJA09694.1"/>
    <property type="molecule type" value="Genomic_DNA"/>
</dbReference>
<feature type="compositionally biased region" description="Low complexity" evidence="1">
    <location>
        <begin position="116"/>
        <end position="126"/>
    </location>
</feature>
<accession>A0A1J8PKK0</accession>
<gene>
    <name evidence="2" type="ORF">AZE42_05566</name>
</gene>
<dbReference type="PANTHER" id="PTHR40788">
    <property type="entry name" value="CLR5 DOMAIN-CONTAINING PROTEIN-RELATED"/>
    <property type="match status" value="1"/>
</dbReference>
<organism evidence="2 3">
    <name type="scientific">Rhizopogon vesiculosus</name>
    <dbReference type="NCBI Taxonomy" id="180088"/>
    <lineage>
        <taxon>Eukaryota</taxon>
        <taxon>Fungi</taxon>
        <taxon>Dikarya</taxon>
        <taxon>Basidiomycota</taxon>
        <taxon>Agaricomycotina</taxon>
        <taxon>Agaricomycetes</taxon>
        <taxon>Agaricomycetidae</taxon>
        <taxon>Boletales</taxon>
        <taxon>Suillineae</taxon>
        <taxon>Rhizopogonaceae</taxon>
        <taxon>Rhizopogon</taxon>
    </lineage>
</organism>
<feature type="region of interest" description="Disordered" evidence="1">
    <location>
        <begin position="116"/>
        <end position="144"/>
    </location>
</feature>
<evidence type="ECO:0000256" key="1">
    <source>
        <dbReference type="SAM" id="MobiDB-lite"/>
    </source>
</evidence>
<sequence length="327" mass="35770">MTSSRDHVDRVIPHKDDILRGEDLNVLTGCPDTDLPVLPEDAPASPVVSPLPGSSSIVDPVETGCTDTDLPVLPENIPSSPVVSLVPDSSSIVDPVETGNTDTDLPVLPEDIPSSPVVSLVPDSSPTASPVNSRPPPAREAISNGSMTSLLTMSTMNMSTASLALTEQTTAHSGHSHLRDNVQKEKIKRRSSVASLFLNRGKDKTKDKEEDKEDGNKKRAWLLRLNKKKNKYMDRLLRAGDDEKQGEMKWEDFLKVMHDMGFGCDPSTSGSSVRFNPPVKGDRSITFHMPHPRHTLSHKQVKEIGKKLKKRYGWDEDFLKQAAAAAS</sequence>
<feature type="compositionally biased region" description="Basic and acidic residues" evidence="1">
    <location>
        <begin position="200"/>
        <end position="216"/>
    </location>
</feature>
<dbReference type="InterPro" id="IPR012933">
    <property type="entry name" value="HicA_mRNA_interferase"/>
</dbReference>
<evidence type="ECO:0000313" key="2">
    <source>
        <dbReference type="EMBL" id="OJA09694.1"/>
    </source>
</evidence>
<feature type="region of interest" description="Disordered" evidence="1">
    <location>
        <begin position="35"/>
        <end position="58"/>
    </location>
</feature>
<evidence type="ECO:0000313" key="3">
    <source>
        <dbReference type="Proteomes" id="UP000183567"/>
    </source>
</evidence>
<dbReference type="STRING" id="180088.A0A1J8PKK0"/>
<feature type="compositionally biased region" description="Low complexity" evidence="1">
    <location>
        <begin position="42"/>
        <end position="56"/>
    </location>
</feature>
<dbReference type="GO" id="GO:0003729">
    <property type="term" value="F:mRNA binding"/>
    <property type="evidence" value="ECO:0007669"/>
    <property type="project" value="InterPro"/>
</dbReference>
<comment type="caution">
    <text evidence="2">The sequence shown here is derived from an EMBL/GenBank/DDBJ whole genome shotgun (WGS) entry which is preliminary data.</text>
</comment>
<protein>
    <recommendedName>
        <fullName evidence="4">Type II toxin-antitoxin system HicA family toxin</fullName>
    </recommendedName>
</protein>
<dbReference type="AlphaFoldDB" id="A0A1J8PKK0"/>